<dbReference type="InterPro" id="IPR015422">
    <property type="entry name" value="PyrdxlP-dep_Trfase_small"/>
</dbReference>
<keyword evidence="1 4" id="KW-0662">Pyridine nucleotide biosynthesis</keyword>
<feature type="binding site" evidence="4">
    <location>
        <position position="243"/>
    </location>
    <ligand>
        <name>pyridoxal 5'-phosphate</name>
        <dbReference type="ChEBI" id="CHEBI:597326"/>
    </ligand>
</feature>
<dbReference type="InterPro" id="IPR015421">
    <property type="entry name" value="PyrdxlP-dep_Trfase_major"/>
</dbReference>
<dbReference type="InterPro" id="IPR010111">
    <property type="entry name" value="Kynureninase"/>
</dbReference>
<comment type="caution">
    <text evidence="7">The sequence shown here is derived from an EMBL/GenBank/DDBJ whole genome shotgun (WGS) entry which is preliminary data.</text>
</comment>
<dbReference type="GO" id="GO:0009435">
    <property type="term" value="P:NAD+ biosynthetic process"/>
    <property type="evidence" value="ECO:0007669"/>
    <property type="project" value="UniProtKB-UniRule"/>
</dbReference>
<dbReference type="NCBIfam" id="TIGR01814">
    <property type="entry name" value="kynureninase"/>
    <property type="match status" value="1"/>
</dbReference>
<gene>
    <name evidence="4" type="primary">kynU</name>
    <name evidence="7" type="ORF">IP90_01573</name>
</gene>
<comment type="similarity">
    <text evidence="4 6">Belongs to the kynureninase family.</text>
</comment>
<dbReference type="InterPro" id="IPR015424">
    <property type="entry name" value="PyrdxlP-dep_Trfase"/>
</dbReference>
<reference evidence="7 8" key="1">
    <citation type="journal article" date="2015" name="Stand. Genomic Sci.">
        <title>Genomic Encyclopedia of Bacterial and Archaeal Type Strains, Phase III: the genomes of soil and plant-associated and newly described type strains.</title>
        <authorList>
            <person name="Whitman W.B."/>
            <person name="Woyke T."/>
            <person name="Klenk H.P."/>
            <person name="Zhou Y."/>
            <person name="Lilburn T.G."/>
            <person name="Beck B.J."/>
            <person name="De Vos P."/>
            <person name="Vandamme P."/>
            <person name="Eisen J.A."/>
            <person name="Garrity G."/>
            <person name="Hugenholtz P."/>
            <person name="Kyrpides N.C."/>
        </authorList>
    </citation>
    <scope>NUCLEOTIDE SEQUENCE [LARGE SCALE GENOMIC DNA]</scope>
    <source>
        <strain evidence="7 8">CGMCC 1.10821</strain>
    </source>
</reference>
<comment type="cofactor">
    <cofactor evidence="4 6">
        <name>pyridoxal 5'-phosphate</name>
        <dbReference type="ChEBI" id="CHEBI:597326"/>
    </cofactor>
</comment>
<dbReference type="GO" id="GO:0030170">
    <property type="term" value="F:pyridoxal phosphate binding"/>
    <property type="evidence" value="ECO:0007669"/>
    <property type="project" value="UniProtKB-UniRule"/>
</dbReference>
<dbReference type="SUPFAM" id="SSF53383">
    <property type="entry name" value="PLP-dependent transferases"/>
    <property type="match status" value="1"/>
</dbReference>
<dbReference type="PANTHER" id="PTHR14084">
    <property type="entry name" value="KYNURENINASE"/>
    <property type="match status" value="1"/>
</dbReference>
<dbReference type="OrthoDB" id="9812626at2"/>
<accession>A0A562L811</accession>
<keyword evidence="2 4" id="KW-0378">Hydrolase</keyword>
<comment type="pathway">
    <text evidence="4 6">Amino-acid degradation; L-kynurenine degradation; L-alanine and anthranilate from L-kynurenine: step 1/1.</text>
</comment>
<dbReference type="FunFam" id="3.40.640.10:FF:000031">
    <property type="entry name" value="Kynureninase"/>
    <property type="match status" value="1"/>
</dbReference>
<feature type="modified residue" description="N6-(pyridoxal phosphate)lysine" evidence="4">
    <location>
        <position position="244"/>
    </location>
</feature>
<dbReference type="Gene3D" id="3.40.640.10">
    <property type="entry name" value="Type I PLP-dependent aspartate aminotransferase-like (Major domain)"/>
    <property type="match status" value="1"/>
</dbReference>
<feature type="binding site" evidence="4">
    <location>
        <position position="273"/>
    </location>
    <ligand>
        <name>pyridoxal 5'-phosphate</name>
        <dbReference type="ChEBI" id="CHEBI:597326"/>
    </ligand>
</feature>
<dbReference type="GO" id="GO:0019805">
    <property type="term" value="P:quinolinate biosynthetic process"/>
    <property type="evidence" value="ECO:0007669"/>
    <property type="project" value="UniProtKB-UniRule"/>
</dbReference>
<dbReference type="Gene3D" id="3.90.1150.10">
    <property type="entry name" value="Aspartate Aminotransferase, domain 1"/>
    <property type="match status" value="1"/>
</dbReference>
<feature type="binding site" evidence="4">
    <location>
        <begin position="133"/>
        <end position="136"/>
    </location>
    <ligand>
        <name>pyridoxal 5'-phosphate</name>
        <dbReference type="ChEBI" id="CHEBI:597326"/>
    </ligand>
</feature>
<dbReference type="Proteomes" id="UP000315167">
    <property type="component" value="Unassembled WGS sequence"/>
</dbReference>
<feature type="binding site" evidence="4">
    <location>
        <position position="221"/>
    </location>
    <ligand>
        <name>pyridoxal 5'-phosphate</name>
        <dbReference type="ChEBI" id="CHEBI:597326"/>
    </ligand>
</feature>
<evidence type="ECO:0000313" key="8">
    <source>
        <dbReference type="Proteomes" id="UP000315167"/>
    </source>
</evidence>
<comment type="function">
    <text evidence="4 6">Catalyzes the cleavage of L-kynurenine (L-Kyn) and L-3-hydroxykynurenine (L-3OHKyn) into anthranilic acid (AA) and 3-hydroxyanthranilic acid (3-OHAA), respectively.</text>
</comment>
<comment type="caution">
    <text evidence="4">Lacks conserved residue(s) required for the propagation of feature annotation.</text>
</comment>
<dbReference type="GO" id="GO:0005737">
    <property type="term" value="C:cytoplasm"/>
    <property type="evidence" value="ECO:0007669"/>
    <property type="project" value="UniProtKB-UniRule"/>
</dbReference>
<feature type="binding site" evidence="4">
    <location>
        <position position="106"/>
    </location>
    <ligand>
        <name>pyridoxal 5'-phosphate</name>
        <dbReference type="ChEBI" id="CHEBI:597326"/>
    </ligand>
</feature>
<dbReference type="RefSeq" id="WP_144899053.1">
    <property type="nucleotide sequence ID" value="NZ_VLKN01000003.1"/>
</dbReference>
<feature type="binding site" evidence="4">
    <location>
        <position position="301"/>
    </location>
    <ligand>
        <name>pyridoxal 5'-phosphate</name>
        <dbReference type="ChEBI" id="CHEBI:597326"/>
    </ligand>
</feature>
<dbReference type="Pfam" id="PF22580">
    <property type="entry name" value="KYNU_C"/>
    <property type="match status" value="1"/>
</dbReference>
<dbReference type="HAMAP" id="MF_01970">
    <property type="entry name" value="Kynureninase"/>
    <property type="match status" value="1"/>
</dbReference>
<evidence type="ECO:0000256" key="2">
    <source>
        <dbReference type="ARBA" id="ARBA00022801"/>
    </source>
</evidence>
<dbReference type="UniPathway" id="UPA00253">
    <property type="reaction ID" value="UER00329"/>
</dbReference>
<proteinExistence type="inferred from homology"/>
<protein>
    <recommendedName>
        <fullName evidence="4 5">Kynureninase</fullName>
        <ecNumber evidence="4 5">3.7.1.3</ecNumber>
    </recommendedName>
    <alternativeName>
        <fullName evidence="4">L-kynurenine hydrolase</fullName>
    </alternativeName>
</protein>
<comment type="catalytic activity">
    <reaction evidence="4 6">
        <text>L-kynurenine + H2O = anthranilate + L-alanine + H(+)</text>
        <dbReference type="Rhea" id="RHEA:16813"/>
        <dbReference type="ChEBI" id="CHEBI:15377"/>
        <dbReference type="ChEBI" id="CHEBI:15378"/>
        <dbReference type="ChEBI" id="CHEBI:16567"/>
        <dbReference type="ChEBI" id="CHEBI:57959"/>
        <dbReference type="ChEBI" id="CHEBI:57972"/>
        <dbReference type="EC" id="3.7.1.3"/>
    </reaction>
</comment>
<dbReference type="PIRSF" id="PIRSF038800">
    <property type="entry name" value="KYNU"/>
    <property type="match status" value="1"/>
</dbReference>
<dbReference type="GO" id="GO:0097053">
    <property type="term" value="P:L-kynurenine catabolic process"/>
    <property type="evidence" value="ECO:0007669"/>
    <property type="project" value="UniProtKB-UniRule"/>
</dbReference>
<evidence type="ECO:0000313" key="7">
    <source>
        <dbReference type="EMBL" id="TWI03758.1"/>
    </source>
</evidence>
<feature type="binding site" evidence="4">
    <location>
        <position position="105"/>
    </location>
    <ligand>
        <name>pyridoxal 5'-phosphate</name>
        <dbReference type="ChEBI" id="CHEBI:597326"/>
    </ligand>
</feature>
<evidence type="ECO:0000256" key="5">
    <source>
        <dbReference type="NCBIfam" id="TIGR01814"/>
    </source>
</evidence>
<dbReference type="EC" id="3.7.1.3" evidence="4 5"/>
<evidence type="ECO:0000256" key="1">
    <source>
        <dbReference type="ARBA" id="ARBA00022642"/>
    </source>
</evidence>
<dbReference type="GO" id="GO:0019441">
    <property type="term" value="P:L-tryptophan catabolic process to kynurenine"/>
    <property type="evidence" value="ECO:0007669"/>
    <property type="project" value="TreeGrafter"/>
</dbReference>
<dbReference type="EMBL" id="VLKN01000003">
    <property type="protein sequence ID" value="TWI03758.1"/>
    <property type="molecule type" value="Genomic_DNA"/>
</dbReference>
<feature type="binding site" evidence="4">
    <location>
        <position position="218"/>
    </location>
    <ligand>
        <name>pyridoxal 5'-phosphate</name>
        <dbReference type="ChEBI" id="CHEBI:597326"/>
    </ligand>
</feature>
<dbReference type="GO" id="GO:0043420">
    <property type="term" value="P:anthranilate metabolic process"/>
    <property type="evidence" value="ECO:0007669"/>
    <property type="project" value="TreeGrafter"/>
</dbReference>
<evidence type="ECO:0000256" key="3">
    <source>
        <dbReference type="ARBA" id="ARBA00022898"/>
    </source>
</evidence>
<sequence length="422" mass="46728">MNELNSEAYALAQDAADPLRAFREEFHVPRHDGAEQAYFCGNSLGLQPKSARAHVEEVLDKWAMEAVEGHFTGQAQWMPYHELVRDPLATVVGAQPSEVVAMNSLTANLHLMMVSFYRPTRERPAILMEAGAFPSDRYALESQVRFHGFDPSTDLIELQPDEADGTFSIQALERAIAEHGPRLALVLWPGVQYRSGQAFDLGEITRLGHAAGAVVGFDLAHAVGNLPLQLHNSGADFAVWCHYKYMNAGPGAVAGCFVHERHARTGRPRFAGWWGQEQSTRFRMGPEFVPTPGADGWQLSNPPILGLAPLRGSLELFERAGMDALREKSLKLTAYLETLIRERLSDNLQIATPSDPAQRGCQLSLRVVGGRDRGRALFEYLASRGVLGDWREPDVIRISPVPLYNTHADVLRFARAVEAWQG</sequence>
<dbReference type="AlphaFoldDB" id="A0A562L811"/>
<organism evidence="7 8">
    <name type="scientific">Luteimonas cucumeris</name>
    <dbReference type="NCBI Taxonomy" id="985012"/>
    <lineage>
        <taxon>Bacteria</taxon>
        <taxon>Pseudomonadati</taxon>
        <taxon>Pseudomonadota</taxon>
        <taxon>Gammaproteobacteria</taxon>
        <taxon>Lysobacterales</taxon>
        <taxon>Lysobacteraceae</taxon>
        <taxon>Luteimonas</taxon>
    </lineage>
</organism>
<evidence type="ECO:0000256" key="4">
    <source>
        <dbReference type="HAMAP-Rule" id="MF_01970"/>
    </source>
</evidence>
<dbReference type="PANTHER" id="PTHR14084:SF0">
    <property type="entry name" value="KYNURENINASE"/>
    <property type="match status" value="1"/>
</dbReference>
<dbReference type="UniPathway" id="UPA00334">
    <property type="reaction ID" value="UER00455"/>
</dbReference>
<name>A0A562L811_9GAMM</name>
<evidence type="ECO:0000256" key="6">
    <source>
        <dbReference type="PIRNR" id="PIRNR038800"/>
    </source>
</evidence>
<comment type="catalytic activity">
    <reaction evidence="6">
        <text>3-hydroxy-L-kynurenine + H2O = 3-hydroxyanthranilate + L-alanine + H(+)</text>
        <dbReference type="Rhea" id="RHEA:25143"/>
        <dbReference type="ChEBI" id="CHEBI:15377"/>
        <dbReference type="ChEBI" id="CHEBI:15378"/>
        <dbReference type="ChEBI" id="CHEBI:36559"/>
        <dbReference type="ChEBI" id="CHEBI:57972"/>
        <dbReference type="ChEBI" id="CHEBI:58125"/>
        <dbReference type="EC" id="3.7.1.3"/>
    </reaction>
</comment>
<keyword evidence="8" id="KW-1185">Reference proteome</keyword>
<keyword evidence="3 4" id="KW-0663">Pyridoxal phosphate</keyword>
<comment type="subunit">
    <text evidence="4 6">Homodimer.</text>
</comment>
<comment type="pathway">
    <text evidence="4 6">Cofactor biosynthesis; NAD(+) biosynthesis; quinolinate from L-kynurenine: step 2/3.</text>
</comment>
<dbReference type="GO" id="GO:0030429">
    <property type="term" value="F:kynureninase activity"/>
    <property type="evidence" value="ECO:0007669"/>
    <property type="project" value="UniProtKB-UniRule"/>
</dbReference>